<feature type="non-terminal residue" evidence="2">
    <location>
        <position position="162"/>
    </location>
</feature>
<comment type="caution">
    <text evidence="2">The sequence shown here is derived from an EMBL/GenBank/DDBJ whole genome shotgun (WGS) entry which is preliminary data.</text>
</comment>
<accession>A0A199VX15</accession>
<evidence type="ECO:0000313" key="2">
    <source>
        <dbReference type="EMBL" id="OAY81782.1"/>
    </source>
</evidence>
<dbReference type="Proteomes" id="UP000092600">
    <property type="component" value="Unassembled WGS sequence"/>
</dbReference>
<proteinExistence type="predicted"/>
<evidence type="ECO:0000313" key="3">
    <source>
        <dbReference type="Proteomes" id="UP000092600"/>
    </source>
</evidence>
<dbReference type="Pfam" id="PF14432">
    <property type="entry name" value="DYW_deaminase"/>
    <property type="match status" value="1"/>
</dbReference>
<dbReference type="GO" id="GO:0008270">
    <property type="term" value="F:zinc ion binding"/>
    <property type="evidence" value="ECO:0007669"/>
    <property type="project" value="InterPro"/>
</dbReference>
<reference evidence="2 3" key="1">
    <citation type="journal article" date="2016" name="DNA Res.">
        <title>The draft genome of MD-2 pineapple using hybrid error correction of long reads.</title>
        <authorList>
            <person name="Redwan R.M."/>
            <person name="Saidin A."/>
            <person name="Kumar S.V."/>
        </authorList>
    </citation>
    <scope>NUCLEOTIDE SEQUENCE [LARGE SCALE GENOMIC DNA]</scope>
    <source>
        <strain evidence="3">cv. MD2</strain>
        <tissue evidence="2">Leaf</tissue>
    </source>
</reference>
<protein>
    <submittedName>
        <fullName evidence="2">Pentatricopeptide repeat-containing protein</fullName>
    </submittedName>
</protein>
<feature type="domain" description="DYW" evidence="1">
    <location>
        <begin position="109"/>
        <end position="162"/>
    </location>
</feature>
<name>A0A199VX15_ANACO</name>
<dbReference type="InterPro" id="IPR032867">
    <property type="entry name" value="DYW_dom"/>
</dbReference>
<organism evidence="2 3">
    <name type="scientific">Ananas comosus</name>
    <name type="common">Pineapple</name>
    <name type="synonym">Ananas ananas</name>
    <dbReference type="NCBI Taxonomy" id="4615"/>
    <lineage>
        <taxon>Eukaryota</taxon>
        <taxon>Viridiplantae</taxon>
        <taxon>Streptophyta</taxon>
        <taxon>Embryophyta</taxon>
        <taxon>Tracheophyta</taxon>
        <taxon>Spermatophyta</taxon>
        <taxon>Magnoliopsida</taxon>
        <taxon>Liliopsida</taxon>
        <taxon>Poales</taxon>
        <taxon>Bromeliaceae</taxon>
        <taxon>Bromelioideae</taxon>
        <taxon>Ananas</taxon>
    </lineage>
</organism>
<gene>
    <name evidence="2" type="ORF">ACMD2_22096</name>
</gene>
<sequence length="162" mass="18897">MFGVWGALLGACRVHKNIELGEKCCREFDEEHKLEYAEGEGLYEEPGMLSSRFYWRDRSHPQSSIIYQKLERLLVDIRKFGYRPIRGEGTCPSLSQREACDSVWILILRNDQTIFITKNLRVCGDCHMAIKYITLVTRRVIVVRDVNRFHHFKDGCCSCGDF</sequence>
<dbReference type="STRING" id="4615.A0A199VX15"/>
<evidence type="ECO:0000259" key="1">
    <source>
        <dbReference type="Pfam" id="PF14432"/>
    </source>
</evidence>
<dbReference type="AlphaFoldDB" id="A0A199VX15"/>
<dbReference type="EMBL" id="LSRQ01000604">
    <property type="protein sequence ID" value="OAY81782.1"/>
    <property type="molecule type" value="Genomic_DNA"/>
</dbReference>